<organism evidence="13 14">
    <name type="scientific">Nibribacter ruber</name>
    <dbReference type="NCBI Taxonomy" id="2698458"/>
    <lineage>
        <taxon>Bacteria</taxon>
        <taxon>Pseudomonadati</taxon>
        <taxon>Bacteroidota</taxon>
        <taxon>Cytophagia</taxon>
        <taxon>Cytophagales</taxon>
        <taxon>Hymenobacteraceae</taxon>
        <taxon>Nibribacter</taxon>
    </lineage>
</organism>
<dbReference type="FunFam" id="3.40.50.300:FF:000010">
    <property type="entry name" value="Chaperone clpB 1, putative"/>
    <property type="match status" value="1"/>
</dbReference>
<dbReference type="InterPro" id="IPR019489">
    <property type="entry name" value="Clp_ATPase_C"/>
</dbReference>
<dbReference type="PANTHER" id="PTHR11638:SF18">
    <property type="entry name" value="HEAT SHOCK PROTEIN 104"/>
    <property type="match status" value="1"/>
</dbReference>
<comment type="function">
    <text evidence="11">Part of a stress-induced multi-chaperone system, it is involved in the recovery of the cell from heat-induced damage, in cooperation with DnaK, DnaJ and GrpE.</text>
</comment>
<dbReference type="InterPro" id="IPR027417">
    <property type="entry name" value="P-loop_NTPase"/>
</dbReference>
<evidence type="ECO:0000259" key="12">
    <source>
        <dbReference type="PROSITE" id="PS51903"/>
    </source>
</evidence>
<keyword evidence="14" id="KW-1185">Reference proteome</keyword>
<dbReference type="PRINTS" id="PR00300">
    <property type="entry name" value="CLPPROTEASEA"/>
</dbReference>
<dbReference type="InterPro" id="IPR018368">
    <property type="entry name" value="ClpA/B_CS1"/>
</dbReference>
<evidence type="ECO:0000256" key="6">
    <source>
        <dbReference type="ARBA" id="ARBA00023054"/>
    </source>
</evidence>
<dbReference type="SMART" id="SM01086">
    <property type="entry name" value="ClpB_D2-small"/>
    <property type="match status" value="1"/>
</dbReference>
<dbReference type="GO" id="GO:0034605">
    <property type="term" value="P:cellular response to heat"/>
    <property type="evidence" value="ECO:0007669"/>
    <property type="project" value="TreeGrafter"/>
</dbReference>
<dbReference type="Gene3D" id="3.40.50.300">
    <property type="entry name" value="P-loop containing nucleotide triphosphate hydrolases"/>
    <property type="match status" value="3"/>
</dbReference>
<dbReference type="GO" id="GO:0005737">
    <property type="term" value="C:cytoplasm"/>
    <property type="evidence" value="ECO:0007669"/>
    <property type="project" value="UniProtKB-SubCell"/>
</dbReference>
<dbReference type="SUPFAM" id="SSF52540">
    <property type="entry name" value="P-loop containing nucleoside triphosphate hydrolases"/>
    <property type="match status" value="2"/>
</dbReference>
<dbReference type="InterPro" id="IPR003593">
    <property type="entry name" value="AAA+_ATPase"/>
</dbReference>
<dbReference type="InterPro" id="IPR017730">
    <property type="entry name" value="Chaperonin_ClpB"/>
</dbReference>
<evidence type="ECO:0000256" key="1">
    <source>
        <dbReference type="ARBA" id="ARBA00008675"/>
    </source>
</evidence>
<dbReference type="CDD" id="cd00009">
    <property type="entry name" value="AAA"/>
    <property type="match status" value="1"/>
</dbReference>
<keyword evidence="7 10" id="KW-0143">Chaperone</keyword>
<dbReference type="InterPro" id="IPR028299">
    <property type="entry name" value="ClpA/B_CS2"/>
</dbReference>
<dbReference type="InterPro" id="IPR001270">
    <property type="entry name" value="ClpA/B"/>
</dbReference>
<dbReference type="AlphaFoldDB" id="A0A6P1NX71"/>
<dbReference type="Pfam" id="PF07724">
    <property type="entry name" value="AAA_2"/>
    <property type="match status" value="1"/>
</dbReference>
<reference evidence="13 14" key="1">
    <citation type="submission" date="2020-01" db="EMBL/GenBank/DDBJ databases">
        <authorList>
            <person name="Kim M."/>
        </authorList>
    </citation>
    <scope>NUCLEOTIDE SEQUENCE [LARGE SCALE GENOMIC DNA]</scope>
    <source>
        <strain evidence="13 14">BT10</strain>
    </source>
</reference>
<keyword evidence="11" id="KW-0346">Stress response</keyword>
<dbReference type="PROSITE" id="PS00870">
    <property type="entry name" value="CLPAB_1"/>
    <property type="match status" value="1"/>
</dbReference>
<dbReference type="GO" id="GO:0042026">
    <property type="term" value="P:protein refolding"/>
    <property type="evidence" value="ECO:0007669"/>
    <property type="project" value="UniProtKB-UniRule"/>
</dbReference>
<sequence>MNFNNYTIKSQEAVQKATEIAGGNQQQAIETGHLLKGILQTDENVTNFYLKKLGINANQFGNRLDEIVTAYPVVTGGSPYLSNDAAAALQKATSYLKEFGDEYVAIEHLLLGLLAGRDKVATLMKDNGITEKGLKAAIKELRGDSKVTDQNAEAKYNSLKKYAIDLNEQARLGKIDPVIGRDEEIRRVLQILSRRTKNNPILLGEPGVGKTAIVEGLAQRIVSGDVPENLKSKTIMSLDMGLLVAGAKYKGEFEERLKAVIKEVVDSEGDIVLFIDEIHTLIGAGAGGESAMDAANLLKPALARGELHAIGATTLKEYQKYFEKDKAMERRFQAVTVDEPSIPDAISILRGIKEKYELHHGVRIKDDAIIAAVELSSRYITDRFLPDKAIDLVDEAASKLRIEMDSLPVELDEVQRKIMQLEIEREAIRRENDKEKENLLSKEIADLSETRDNLRAQWQSEKQVIEGIQKEKEAIEQYRLEADHAERAGDYGRVAELRYGKIQEAEARLKQLQEEVQQQQDGAHMLQEEVTSEDIAEVVAKWTGVPVNKMLQSDREKLLHLEEELGNRVAGQEEAIAAISDAVRRSRAGLQDPKRPIGSFIFLGTTGVGKTELAKALADFLFNDENAMVRIDMSEYQERHAVSRLVGAPPGYVGYDEGGQLTEAVRRKPYSVILLDEIEKAHPDVFNILLQVLDDGRLTDNKGRVANFKNTIIIMTSNIGANIIQENFQDLDEKNPEPTIERTKEEVFEVLKKTLRPEFLNRIDELIMFRPLSSREIRKIVDIQFRHIQERLEDSGIRLEATNEVLDFLGHEGYDPQFGARPLKRVLQRRILNELSKSILGGDIRKDAVVEAVLDHDQIKFVNIDIDLPVDR</sequence>
<dbReference type="Gene3D" id="1.10.1780.10">
    <property type="entry name" value="Clp, N-terminal domain"/>
    <property type="match status" value="1"/>
</dbReference>
<dbReference type="InterPro" id="IPR004176">
    <property type="entry name" value="Clp_R_N"/>
</dbReference>
<dbReference type="CDD" id="cd19499">
    <property type="entry name" value="RecA-like_ClpB_Hsp104-like"/>
    <property type="match status" value="1"/>
</dbReference>
<dbReference type="EMBL" id="CP047897">
    <property type="protein sequence ID" value="QHL87620.1"/>
    <property type="molecule type" value="Genomic_DNA"/>
</dbReference>
<dbReference type="Pfam" id="PF02861">
    <property type="entry name" value="Clp_N"/>
    <property type="match status" value="1"/>
</dbReference>
<dbReference type="KEGG" id="nib:GU926_09285"/>
<dbReference type="InterPro" id="IPR050130">
    <property type="entry name" value="ClpA_ClpB"/>
</dbReference>
<accession>A0A6P1NX71</accession>
<evidence type="ECO:0000256" key="5">
    <source>
        <dbReference type="ARBA" id="ARBA00022840"/>
    </source>
</evidence>
<keyword evidence="4 10" id="KW-0547">Nucleotide-binding</keyword>
<comment type="subcellular location">
    <subcellularLocation>
        <location evidence="11">Cytoplasm</location>
    </subcellularLocation>
</comment>
<gene>
    <name evidence="11 13" type="primary">clpB</name>
    <name evidence="13" type="ORF">GU926_09285</name>
</gene>
<dbReference type="Proteomes" id="UP000464214">
    <property type="component" value="Chromosome"/>
</dbReference>
<dbReference type="SUPFAM" id="SSF81923">
    <property type="entry name" value="Double Clp-N motif"/>
    <property type="match status" value="1"/>
</dbReference>
<dbReference type="InterPro" id="IPR041546">
    <property type="entry name" value="ClpA/ClpB_AAA_lid"/>
</dbReference>
<keyword evidence="11" id="KW-0963">Cytoplasm</keyword>
<dbReference type="PROSITE" id="PS51903">
    <property type="entry name" value="CLP_R"/>
    <property type="match status" value="1"/>
</dbReference>
<evidence type="ECO:0000256" key="8">
    <source>
        <dbReference type="ARBA" id="ARBA00026057"/>
    </source>
</evidence>
<comment type="subunit">
    <text evidence="11">Homohexamer; The oligomerization is ATP-dependent.</text>
</comment>
<comment type="similarity">
    <text evidence="1 10">Belongs to the ClpA/ClpB family.</text>
</comment>
<dbReference type="FunFam" id="3.40.50.300:FF:000120">
    <property type="entry name" value="ATP-dependent chaperone ClpB"/>
    <property type="match status" value="1"/>
</dbReference>
<feature type="coiled-coil region" evidence="11">
    <location>
        <begin position="404"/>
        <end position="529"/>
    </location>
</feature>
<evidence type="ECO:0000256" key="7">
    <source>
        <dbReference type="ARBA" id="ARBA00023186"/>
    </source>
</evidence>
<evidence type="ECO:0000313" key="14">
    <source>
        <dbReference type="Proteomes" id="UP000464214"/>
    </source>
</evidence>
<dbReference type="NCBIfam" id="TIGR03346">
    <property type="entry name" value="chaperone_ClpB"/>
    <property type="match status" value="1"/>
</dbReference>
<dbReference type="InterPro" id="IPR003959">
    <property type="entry name" value="ATPase_AAA_core"/>
</dbReference>
<evidence type="ECO:0000256" key="2">
    <source>
        <dbReference type="ARBA" id="ARBA00017574"/>
    </source>
</evidence>
<keyword evidence="5 10" id="KW-0067">ATP-binding</keyword>
<dbReference type="PANTHER" id="PTHR11638">
    <property type="entry name" value="ATP-DEPENDENT CLP PROTEASE"/>
    <property type="match status" value="1"/>
</dbReference>
<dbReference type="InterPro" id="IPR036628">
    <property type="entry name" value="Clp_N_dom_sf"/>
</dbReference>
<proteinExistence type="inferred from homology"/>
<evidence type="ECO:0000256" key="3">
    <source>
        <dbReference type="ARBA" id="ARBA00022737"/>
    </source>
</evidence>
<dbReference type="Pfam" id="PF10431">
    <property type="entry name" value="ClpB_D2-small"/>
    <property type="match status" value="1"/>
</dbReference>
<comment type="subunit">
    <text evidence="8">Homohexamer. The oligomerization is ATP-dependent.</text>
</comment>
<protein>
    <recommendedName>
        <fullName evidence="2 11">Chaperone protein ClpB</fullName>
    </recommendedName>
</protein>
<dbReference type="FunFam" id="3.40.50.300:FF:000025">
    <property type="entry name" value="ATP-dependent Clp protease subunit"/>
    <property type="match status" value="1"/>
</dbReference>
<keyword evidence="6 11" id="KW-0175">Coiled coil</keyword>
<feature type="domain" description="Clp R" evidence="12">
    <location>
        <begin position="3"/>
        <end position="144"/>
    </location>
</feature>
<evidence type="ECO:0000313" key="13">
    <source>
        <dbReference type="EMBL" id="QHL87620.1"/>
    </source>
</evidence>
<name>A0A6P1NX71_9BACT</name>
<dbReference type="Pfam" id="PF00004">
    <property type="entry name" value="AAA"/>
    <property type="match status" value="1"/>
</dbReference>
<dbReference type="Gene3D" id="1.10.8.60">
    <property type="match status" value="1"/>
</dbReference>
<keyword evidence="3 9" id="KW-0677">Repeat</keyword>
<dbReference type="SMART" id="SM00382">
    <property type="entry name" value="AAA"/>
    <property type="match status" value="2"/>
</dbReference>
<evidence type="ECO:0000256" key="4">
    <source>
        <dbReference type="ARBA" id="ARBA00022741"/>
    </source>
</evidence>
<dbReference type="PROSITE" id="PS00871">
    <property type="entry name" value="CLPAB_2"/>
    <property type="match status" value="1"/>
</dbReference>
<evidence type="ECO:0000256" key="9">
    <source>
        <dbReference type="PROSITE-ProRule" id="PRU01251"/>
    </source>
</evidence>
<dbReference type="RefSeq" id="WP_160691192.1">
    <property type="nucleotide sequence ID" value="NZ_CP047897.1"/>
</dbReference>
<dbReference type="Pfam" id="PF17871">
    <property type="entry name" value="AAA_lid_9"/>
    <property type="match status" value="1"/>
</dbReference>
<dbReference type="GO" id="GO:0016887">
    <property type="term" value="F:ATP hydrolysis activity"/>
    <property type="evidence" value="ECO:0007669"/>
    <property type="project" value="InterPro"/>
</dbReference>
<dbReference type="GO" id="GO:0005524">
    <property type="term" value="F:ATP binding"/>
    <property type="evidence" value="ECO:0007669"/>
    <property type="project" value="UniProtKB-UniRule"/>
</dbReference>
<evidence type="ECO:0000256" key="11">
    <source>
        <dbReference type="RuleBase" id="RU362034"/>
    </source>
</evidence>
<evidence type="ECO:0000256" key="10">
    <source>
        <dbReference type="RuleBase" id="RU004432"/>
    </source>
</evidence>